<evidence type="ECO:0000313" key="3">
    <source>
        <dbReference type="Proteomes" id="UP000712673"/>
    </source>
</evidence>
<dbReference type="Gene3D" id="2.40.340.10">
    <property type="entry name" value="MoeA, C-terminal, domain IV"/>
    <property type="match status" value="1"/>
</dbReference>
<gene>
    <name evidence="2" type="ORF">FJZ47_22415</name>
</gene>
<evidence type="ECO:0000259" key="1">
    <source>
        <dbReference type="Pfam" id="PF03454"/>
    </source>
</evidence>
<dbReference type="EMBL" id="VGLS01000944">
    <property type="protein sequence ID" value="MBM3226527.1"/>
    <property type="molecule type" value="Genomic_DNA"/>
</dbReference>
<reference evidence="2" key="1">
    <citation type="submission" date="2019-03" db="EMBL/GenBank/DDBJ databases">
        <title>Lake Tanganyika Metagenome-Assembled Genomes (MAGs).</title>
        <authorList>
            <person name="Tran P."/>
        </authorList>
    </citation>
    <scope>NUCLEOTIDE SEQUENCE</scope>
    <source>
        <strain evidence="2">K_DeepCast_65m_m2_066</strain>
    </source>
</reference>
<dbReference type="GO" id="GO:0032324">
    <property type="term" value="P:molybdopterin cofactor biosynthetic process"/>
    <property type="evidence" value="ECO:0007669"/>
    <property type="project" value="InterPro"/>
</dbReference>
<dbReference type="InterPro" id="IPR036688">
    <property type="entry name" value="MoeA_C_domain_IV_sf"/>
</dbReference>
<proteinExistence type="predicted"/>
<dbReference type="Pfam" id="PF03454">
    <property type="entry name" value="MoeA_C"/>
    <property type="match status" value="1"/>
</dbReference>
<evidence type="ECO:0000313" key="2">
    <source>
        <dbReference type="EMBL" id="MBM3226527.1"/>
    </source>
</evidence>
<organism evidence="2 3">
    <name type="scientific">Tectimicrobiota bacterium</name>
    <dbReference type="NCBI Taxonomy" id="2528274"/>
    <lineage>
        <taxon>Bacteria</taxon>
        <taxon>Pseudomonadati</taxon>
        <taxon>Nitrospinota/Tectimicrobiota group</taxon>
        <taxon>Candidatus Tectimicrobiota</taxon>
    </lineage>
</organism>
<protein>
    <recommendedName>
        <fullName evidence="1">MoeA C-terminal domain-containing protein</fullName>
    </recommendedName>
</protein>
<dbReference type="Proteomes" id="UP000712673">
    <property type="component" value="Unassembled WGS sequence"/>
</dbReference>
<name>A0A938B2U5_UNCTE</name>
<dbReference type="InterPro" id="IPR005111">
    <property type="entry name" value="MoeA_C_domain_IV"/>
</dbReference>
<feature type="domain" description="MoeA C-terminal" evidence="1">
    <location>
        <begin position="2"/>
        <end position="26"/>
    </location>
</feature>
<dbReference type="SUPFAM" id="SSF63867">
    <property type="entry name" value="MoeA C-terminal domain-like"/>
    <property type="match status" value="1"/>
</dbReference>
<dbReference type="AlphaFoldDB" id="A0A938B2U5"/>
<comment type="caution">
    <text evidence="2">The sequence shown here is derived from an EMBL/GenBank/DDBJ whole genome shotgun (WGS) entry which is preliminary data.</text>
</comment>
<sequence length="26" mass="2937">MANCLIDLPEEMEHVQPGARVQVMLL</sequence>
<accession>A0A938B2U5</accession>